<dbReference type="EMBL" id="JABTXY010000011">
    <property type="protein sequence ID" value="NYV41013.1"/>
    <property type="molecule type" value="Genomic_DNA"/>
</dbReference>
<dbReference type="Proteomes" id="UP000244856">
    <property type="component" value="Unassembled WGS sequence"/>
</dbReference>
<organism evidence="2 3">
    <name type="scientific">Cronobacter sakazakii</name>
    <name type="common">Enterobacter sakazakii</name>
    <dbReference type="NCBI Taxonomy" id="28141"/>
    <lineage>
        <taxon>Bacteria</taxon>
        <taxon>Pseudomonadati</taxon>
        <taxon>Pseudomonadota</taxon>
        <taxon>Gammaproteobacteria</taxon>
        <taxon>Enterobacterales</taxon>
        <taxon>Enterobacteriaceae</taxon>
        <taxon>Cronobacter</taxon>
    </lineage>
</organism>
<comment type="caution">
    <text evidence="2">The sequence shown here is derived from an EMBL/GenBank/DDBJ whole genome shotgun (WGS) entry which is preliminary data.</text>
</comment>
<dbReference type="GeneID" id="56729847"/>
<evidence type="ECO:0000313" key="1">
    <source>
        <dbReference type="EMBL" id="NYV41013.1"/>
    </source>
</evidence>
<dbReference type="KEGG" id="csj:CSK29544_02221"/>
<evidence type="ECO:0000313" key="2">
    <source>
        <dbReference type="EMBL" id="PUW06808.1"/>
    </source>
</evidence>
<protein>
    <submittedName>
        <fullName evidence="2">DUF2384 domain-containing protein</fullName>
    </submittedName>
</protein>
<sequence length="234" mass="25574">MSSRPRHVKLNEYPLDVSVEFVDVGHLVTSLHETPAPWGQIHLSDIPGEDAGRYLMLKMPDNLDEETLDNDLRLAIVSAVTAVSQMKRAGHHSEPAHAAPLQARNRERLDALRQTVLDEGQWLSAGEVSLAAGAALKNPSATANRWKQAGKVFALPVNGKDRYPAWAFDEGGQPLPSLKPILALFREKTPWSIALWFHSPNAWLGGAKPKDRLKADPQAVLDAAKAEAEGPMHG</sequence>
<dbReference type="AlphaFoldDB" id="A0A2S9UAI1"/>
<reference evidence="1 4" key="2">
    <citation type="submission" date="2020-05" db="EMBL/GenBank/DDBJ databases">
        <title>The draft genome of Cronobacter sakazakii strain 145005.</title>
        <authorList>
            <person name="Yang J."/>
            <person name="Liu L."/>
            <person name="Feng Y."/>
            <person name="Zong Z."/>
        </authorList>
    </citation>
    <scope>NUCLEOTIDE SEQUENCE [LARGE SCALE GENOMIC DNA]</scope>
    <source>
        <strain evidence="1 4">145005</strain>
    </source>
</reference>
<dbReference type="STRING" id="28141.CSK29544_02221"/>
<accession>A0A2S9UAI1</accession>
<dbReference type="RefSeq" id="WP_007892037.1">
    <property type="nucleotide sequence ID" value="NZ_CABMLV010000001.1"/>
</dbReference>
<dbReference type="Proteomes" id="UP000548673">
    <property type="component" value="Unassembled WGS sequence"/>
</dbReference>
<proteinExistence type="predicted"/>
<reference evidence="2 3" key="1">
    <citation type="submission" date="2017-04" db="EMBL/GenBank/DDBJ databases">
        <title>Cronobacter sakazakii, ST83 Lineage Isolates.</title>
        <authorList>
            <person name="Chase H."/>
            <person name="Tall B."/>
            <person name="Gopinath G."/>
            <person name="Lehner A."/>
        </authorList>
    </citation>
    <scope>NUCLEOTIDE SEQUENCE [LARGE SCALE GENOMIC DNA]</scope>
    <source>
        <strain evidence="2 3">MOD1_Comp15</strain>
    </source>
</reference>
<name>A0A2S9UAI1_CROSK</name>
<evidence type="ECO:0000313" key="3">
    <source>
        <dbReference type="Proteomes" id="UP000244856"/>
    </source>
</evidence>
<evidence type="ECO:0000313" key="4">
    <source>
        <dbReference type="Proteomes" id="UP000548673"/>
    </source>
</evidence>
<gene>
    <name evidence="2" type="ORF">B7T07_00670</name>
    <name evidence="1" type="ORF">HRR37_01030</name>
</gene>
<dbReference type="EMBL" id="NCTU01000002">
    <property type="protein sequence ID" value="PUW06808.1"/>
    <property type="molecule type" value="Genomic_DNA"/>
</dbReference>
<dbReference type="OMA" id="GMAYWFR"/>